<evidence type="ECO:0000259" key="2">
    <source>
        <dbReference type="PROSITE" id="PS50967"/>
    </source>
</evidence>
<organism evidence="3 4">
    <name type="scientific">Paenibacillus baimaensis</name>
    <dbReference type="NCBI Taxonomy" id="2982185"/>
    <lineage>
        <taxon>Bacteria</taxon>
        <taxon>Bacillati</taxon>
        <taxon>Bacillota</taxon>
        <taxon>Bacilli</taxon>
        <taxon>Bacillales</taxon>
        <taxon>Paenibacillaceae</taxon>
        <taxon>Paenibacillus</taxon>
    </lineage>
</organism>
<keyword evidence="1" id="KW-0175">Coiled coil</keyword>
<sequence length="337" mass="39519">MNLLFLNSLEKRVSEDRSVSAQVSIGESQGSWYVGWQETKPDGRQVQESWFEGHSWEDMLAAFRHNIFTKQCDGFQPLLEVAMLPEITALDRKTARIQLLAYYSEIHANEELYEKLRQWRLKQASRESKAPFLVATNRLLRMVSVYLPRTMEELKQLPGMGVNKSNAYGTELLSIIQDQERSTPFPLDWVEEQVNPAEFNSWLEQEKGRKRKLQENKQEIRSKLLEAITRGDGLDALREQTQLERRDLLLWIEELDKEGYDMEPYIEAILHDVPAEEQSLAWTAFEQKGDRYLKPILQAVYVPEALQGKELDRMYEWLRVLRMKFRRVHAEQAIEAG</sequence>
<proteinExistence type="predicted"/>
<dbReference type="SMART" id="SM00341">
    <property type="entry name" value="HRDC"/>
    <property type="match status" value="1"/>
</dbReference>
<evidence type="ECO:0000256" key="1">
    <source>
        <dbReference type="SAM" id="Coils"/>
    </source>
</evidence>
<dbReference type="Pfam" id="PF00570">
    <property type="entry name" value="HRDC"/>
    <property type="match status" value="1"/>
</dbReference>
<comment type="caution">
    <text evidence="3">The sequence shown here is derived from an EMBL/GenBank/DDBJ whole genome shotgun (WGS) entry which is preliminary data.</text>
</comment>
<accession>A0ABT2UNW7</accession>
<dbReference type="InterPro" id="IPR010997">
    <property type="entry name" value="HRDC-like_sf"/>
</dbReference>
<evidence type="ECO:0000313" key="3">
    <source>
        <dbReference type="EMBL" id="MCU6796337.1"/>
    </source>
</evidence>
<name>A0ABT2UNW7_9BACL</name>
<gene>
    <name evidence="3" type="ORF">OB236_29865</name>
</gene>
<dbReference type="RefSeq" id="WP_262687167.1">
    <property type="nucleotide sequence ID" value="NZ_JAOQIO010000103.1"/>
</dbReference>
<reference evidence="3 4" key="1">
    <citation type="submission" date="2022-09" db="EMBL/GenBank/DDBJ databases">
        <authorList>
            <person name="Han X.L."/>
            <person name="Wang Q."/>
            <person name="Lu T."/>
        </authorList>
    </citation>
    <scope>NUCLEOTIDE SEQUENCE [LARGE SCALE GENOMIC DNA]</scope>
    <source>
        <strain evidence="3 4">WQ 127069</strain>
    </source>
</reference>
<evidence type="ECO:0000313" key="4">
    <source>
        <dbReference type="Proteomes" id="UP001652445"/>
    </source>
</evidence>
<dbReference type="InterPro" id="IPR002121">
    <property type="entry name" value="HRDC_dom"/>
</dbReference>
<protein>
    <submittedName>
        <fullName evidence="3">HRDC domain-containing protein</fullName>
    </submittedName>
</protein>
<dbReference type="Proteomes" id="UP001652445">
    <property type="component" value="Unassembled WGS sequence"/>
</dbReference>
<dbReference type="InterPro" id="IPR044876">
    <property type="entry name" value="HRDC_dom_sf"/>
</dbReference>
<feature type="domain" description="HRDC" evidence="2">
    <location>
        <begin position="106"/>
        <end position="186"/>
    </location>
</feature>
<keyword evidence="4" id="KW-1185">Reference proteome</keyword>
<dbReference type="PROSITE" id="PS50967">
    <property type="entry name" value="HRDC"/>
    <property type="match status" value="1"/>
</dbReference>
<dbReference type="SUPFAM" id="SSF47819">
    <property type="entry name" value="HRDC-like"/>
    <property type="match status" value="1"/>
</dbReference>
<dbReference type="Gene3D" id="1.10.150.80">
    <property type="entry name" value="HRDC domain"/>
    <property type="match status" value="1"/>
</dbReference>
<dbReference type="EMBL" id="JAOQIO010000103">
    <property type="protein sequence ID" value="MCU6796337.1"/>
    <property type="molecule type" value="Genomic_DNA"/>
</dbReference>
<feature type="coiled-coil region" evidence="1">
    <location>
        <begin position="203"/>
        <end position="230"/>
    </location>
</feature>